<dbReference type="AlphaFoldDB" id="A0A9X5H9D7"/>
<comment type="caution">
    <text evidence="1">The sequence shown here is derived from an EMBL/GenBank/DDBJ whole genome shotgun (WGS) entry which is preliminary data.</text>
</comment>
<evidence type="ECO:0000313" key="2">
    <source>
        <dbReference type="Proteomes" id="UP000474104"/>
    </source>
</evidence>
<organism evidence="1 2">
    <name type="scientific">Schaedlerella arabinosiphila</name>
    <dbReference type="NCBI Taxonomy" id="2044587"/>
    <lineage>
        <taxon>Bacteria</taxon>
        <taxon>Bacillati</taxon>
        <taxon>Bacillota</taxon>
        <taxon>Clostridia</taxon>
        <taxon>Lachnospirales</taxon>
        <taxon>Lachnospiraceae</taxon>
        <taxon>Schaedlerella</taxon>
    </lineage>
</organism>
<dbReference type="InterPro" id="IPR027417">
    <property type="entry name" value="P-loop_NTPase"/>
</dbReference>
<name>A0A9X5H9D7_9FIRM</name>
<reference evidence="1 2" key="1">
    <citation type="submission" date="2019-07" db="EMBL/GenBank/DDBJ databases">
        <title>Draft genome sequences of 15 bacterial species constituting the stable defined intestinal microbiota of the GM15 gnotobiotic mouse model.</title>
        <authorList>
            <person name="Elie C."/>
            <person name="Mathieu A."/>
            <person name="Saliou A."/>
            <person name="Darnaud M."/>
            <person name="Leulier F."/>
            <person name="Tamellini A."/>
        </authorList>
    </citation>
    <scope>NUCLEOTIDE SEQUENCE [LARGE SCALE GENOMIC DNA]</scope>
    <source>
        <strain evidence="2">ASF 502</strain>
    </source>
</reference>
<dbReference type="SUPFAM" id="SSF52540">
    <property type="entry name" value="P-loop containing nucleoside triphosphate hydrolases"/>
    <property type="match status" value="1"/>
</dbReference>
<dbReference type="OrthoDB" id="1957089at2"/>
<evidence type="ECO:0000313" key="1">
    <source>
        <dbReference type="EMBL" id="NDO72160.1"/>
    </source>
</evidence>
<dbReference type="EMBL" id="VIRB01000154">
    <property type="protein sequence ID" value="NDO72160.1"/>
    <property type="molecule type" value="Genomic_DNA"/>
</dbReference>
<dbReference type="Proteomes" id="UP000474104">
    <property type="component" value="Unassembled WGS sequence"/>
</dbReference>
<accession>A0A9X5H9D7</accession>
<dbReference type="RefSeq" id="WP_004082171.1">
    <property type="nucleotide sequence ID" value="NZ_VIRB01000154.1"/>
</dbReference>
<proteinExistence type="predicted"/>
<protein>
    <submittedName>
        <fullName evidence="1">Fis family transcriptional regulator</fullName>
    </submittedName>
</protein>
<gene>
    <name evidence="1" type="ORF">FMM80_27400</name>
</gene>
<sequence length="151" mass="17914">MKGKHTIRISDNRVRYEFTIKRNITIIRGDSATGKTTMLEMLDNYVRLGYESGIHVECDVPVDTYMTDNRRSDWKTRLETMEGSIVFIEEMNTFIKTREFAEYVSKSDSYYVLVSRWDLKNLPYSVEEIYKLTEKGKYPKAKQVYNSLEKY</sequence>